<feature type="transmembrane region" description="Helical" evidence="1">
    <location>
        <begin position="46"/>
        <end position="68"/>
    </location>
</feature>
<dbReference type="Pfam" id="PF00211">
    <property type="entry name" value="Guanylate_cyc"/>
    <property type="match status" value="1"/>
</dbReference>
<feature type="transmembrane region" description="Helical" evidence="1">
    <location>
        <begin position="179"/>
        <end position="203"/>
    </location>
</feature>
<dbReference type="PANTHER" id="PTHR43081:SF20">
    <property type="entry name" value="TWO-COMPONENT RESPONSE REGULATOR"/>
    <property type="match status" value="1"/>
</dbReference>
<gene>
    <name evidence="3" type="ORF">FGG15_05470</name>
</gene>
<dbReference type="InterPro" id="IPR001054">
    <property type="entry name" value="A/G_cyclase"/>
</dbReference>
<name>A0ABY2WQS1_9FLAO</name>
<feature type="transmembrane region" description="Helical" evidence="1">
    <location>
        <begin position="148"/>
        <end position="167"/>
    </location>
</feature>
<dbReference type="PROSITE" id="PS50125">
    <property type="entry name" value="GUANYLATE_CYCLASE_2"/>
    <property type="match status" value="1"/>
</dbReference>
<dbReference type="PANTHER" id="PTHR43081">
    <property type="entry name" value="ADENYLATE CYCLASE, TERMINAL-DIFFERENTIATION SPECIFIC-RELATED"/>
    <property type="match status" value="1"/>
</dbReference>
<dbReference type="InterPro" id="IPR029787">
    <property type="entry name" value="Nucleotide_cyclase"/>
</dbReference>
<evidence type="ECO:0000313" key="4">
    <source>
        <dbReference type="Proteomes" id="UP000751614"/>
    </source>
</evidence>
<keyword evidence="4" id="KW-1185">Reference proteome</keyword>
<feature type="transmembrane region" description="Helical" evidence="1">
    <location>
        <begin position="74"/>
        <end position="93"/>
    </location>
</feature>
<dbReference type="SUPFAM" id="SSF55073">
    <property type="entry name" value="Nucleotide cyclase"/>
    <property type="match status" value="1"/>
</dbReference>
<dbReference type="CDD" id="cd07302">
    <property type="entry name" value="CHD"/>
    <property type="match status" value="1"/>
</dbReference>
<reference evidence="3 4" key="1">
    <citation type="submission" date="2019-05" db="EMBL/GenBank/DDBJ databases">
        <title>Flagellimonas sp. AsT0115, sp. nov., isolated from a marine red algae, Asparagopsis taxiformis.</title>
        <authorList>
            <person name="Kim J."/>
            <person name="Jeong S.E."/>
            <person name="Jeon C.O."/>
        </authorList>
    </citation>
    <scope>NUCLEOTIDE SEQUENCE [LARGE SCALE GENOMIC DNA]</scope>
    <source>
        <strain evidence="3 4">AsT0115</strain>
    </source>
</reference>
<accession>A0ABY2WQS1</accession>
<dbReference type="SMART" id="SM00044">
    <property type="entry name" value="CYCc"/>
    <property type="match status" value="1"/>
</dbReference>
<dbReference type="Gene3D" id="3.30.70.1230">
    <property type="entry name" value="Nucleotide cyclase"/>
    <property type="match status" value="1"/>
</dbReference>
<feature type="transmembrane region" description="Helical" evidence="1">
    <location>
        <begin position="105"/>
        <end position="128"/>
    </location>
</feature>
<comment type="caution">
    <text evidence="3">The sequence shown here is derived from an EMBL/GenBank/DDBJ whole genome shotgun (WGS) entry which is preliminary data.</text>
</comment>
<evidence type="ECO:0000256" key="1">
    <source>
        <dbReference type="SAM" id="Phobius"/>
    </source>
</evidence>
<dbReference type="InterPro" id="IPR050697">
    <property type="entry name" value="Adenylyl/Guanylyl_Cyclase_3/4"/>
</dbReference>
<keyword evidence="1" id="KW-0812">Transmembrane</keyword>
<evidence type="ECO:0000259" key="2">
    <source>
        <dbReference type="PROSITE" id="PS50125"/>
    </source>
</evidence>
<keyword evidence="1" id="KW-1133">Transmembrane helix</keyword>
<dbReference type="EMBL" id="VCNI01000001">
    <property type="protein sequence ID" value="TMU56997.1"/>
    <property type="molecule type" value="Genomic_DNA"/>
</dbReference>
<dbReference type="Proteomes" id="UP000751614">
    <property type="component" value="Unassembled WGS sequence"/>
</dbReference>
<evidence type="ECO:0000313" key="3">
    <source>
        <dbReference type="EMBL" id="TMU56997.1"/>
    </source>
</evidence>
<proteinExistence type="predicted"/>
<keyword evidence="1" id="KW-0472">Membrane</keyword>
<feature type="domain" description="Guanylate cyclase" evidence="2">
    <location>
        <begin position="253"/>
        <end position="385"/>
    </location>
</feature>
<sequence length="496" mass="54442">MSLFLVSSRADNHPTLLIVLNSLFNRIGQIGSDANDSQEVRLQKTLLIAFAGTMAILAILWGAIYFYFDEPLAGSIPLLYALTSLVSISIFAKTKSFSFLRISQLTFSLVLPFLLMIALGGYAASSAVVMWSLTSPLGALVFKGRKEAVRWFVVYLFLLVSGVFLEGNIPFSSALPNQVVLVFFAMNIAGMSLTTFIVLRYFVGEKNLALTLLESKNQWIKDAFSAYVSPNLVDHLISNPEDLKLGGERRECTFIFTDLVGFTTLVEQSDPSTLVAYLNEYFEGMIAIVFKHEGTVSKIVGDALAVMFSAPVVQKDHATRAVACALEMDQYAQAFAQEKKQQGLDLGRTRIGVNTGTVIIGNIGGKNQLDYRALGDAINVAARLESANKQLGTRVCVSETTVEQCPNFVGRPIGSLLLKGKSKPVATFEPLSKEDMDSSNVQAYLKAFGVMQKNDLKAMELFQQIREEFPEDSLVVYHLGRLKSGKSGTTIVLPWK</sequence>
<dbReference type="RefSeq" id="WP_138834016.1">
    <property type="nucleotide sequence ID" value="NZ_VCNI01000001.1"/>
</dbReference>
<organism evidence="3 4">
    <name type="scientific">Flagellimonas algicola</name>
    <dbReference type="NCBI Taxonomy" id="2583815"/>
    <lineage>
        <taxon>Bacteria</taxon>
        <taxon>Pseudomonadati</taxon>
        <taxon>Bacteroidota</taxon>
        <taxon>Flavobacteriia</taxon>
        <taxon>Flavobacteriales</taxon>
        <taxon>Flavobacteriaceae</taxon>
        <taxon>Flagellimonas</taxon>
    </lineage>
</organism>
<protein>
    <submittedName>
        <fullName evidence="3">Adenylate/guanylate cyclase domain-containing protein</fullName>
    </submittedName>
</protein>